<dbReference type="Gene3D" id="1.10.601.10">
    <property type="entry name" value="RNA Polymerase Primary Sigma Factor"/>
    <property type="match status" value="1"/>
</dbReference>
<dbReference type="GO" id="GO:0006352">
    <property type="term" value="P:DNA-templated transcription initiation"/>
    <property type="evidence" value="ECO:0007669"/>
    <property type="project" value="InterPro"/>
</dbReference>
<keyword evidence="1" id="KW-0804">Transcription</keyword>
<dbReference type="InterPro" id="IPR013325">
    <property type="entry name" value="RNA_pol_sigma_r2"/>
</dbReference>
<keyword evidence="1" id="KW-0805">Transcription regulation</keyword>
<keyword evidence="1" id="KW-0238">DNA-binding</keyword>
<sequence length="377" mass="42292">MTQPVDERGRMFERTLEDLQDDAVRKKGKLNRLDVDAIYLKRGISPEEAIALERALASEGVEIEDGGNDAAETIAETSSSDAAMAPTALDYLVRISRKNPLLSRDEEIECGDAIRQADQLAPEADDELSARVRKRSEEAKTKLVTRNVRLVVKVAFDKRYRGRMDADDLVQMGLIGLMKAADKFDPTWETRFSTYATWWVRQAMSRGLADQGTTVRVPVHMRQAISTYRRTLRMLVAENGKPPSTDTLAEKLAWTPEYTAKVATFSEQRTISLEAPIGADDDLTLKDVIADSAPQPEETVISEDMARRVRSLLDGLEDKRLADIVCRRFGFNGAEETLQEIGDDYGITRERIRQLEDKAIRKLKLRATKARLEASGS</sequence>
<dbReference type="InterPro" id="IPR000943">
    <property type="entry name" value="RNA_pol_sigma70"/>
</dbReference>
<comment type="function">
    <text evidence="1">Sigma factors are initiation factors that promote the attachment of RNA polymerase to specific initiation sites and are then released.</text>
</comment>
<dbReference type="EMBL" id="AWFB01000019">
    <property type="protein sequence ID" value="RAN33511.1"/>
    <property type="molecule type" value="Genomic_DNA"/>
</dbReference>
<dbReference type="InterPro" id="IPR050239">
    <property type="entry name" value="Sigma-70_RNA_pol_init_factors"/>
</dbReference>
<evidence type="ECO:0000259" key="3">
    <source>
        <dbReference type="PROSITE" id="PS00716"/>
    </source>
</evidence>
<dbReference type="Pfam" id="PF04545">
    <property type="entry name" value="Sigma70_r4"/>
    <property type="match status" value="1"/>
</dbReference>
<dbReference type="InterPro" id="IPR007630">
    <property type="entry name" value="RNA_pol_sigma70_r4"/>
</dbReference>
<dbReference type="GO" id="GO:0016987">
    <property type="term" value="F:sigma factor activity"/>
    <property type="evidence" value="ECO:0007669"/>
    <property type="project" value="UniProtKB-KW"/>
</dbReference>
<dbReference type="PANTHER" id="PTHR30603:SF47">
    <property type="entry name" value="RNA POLYMERASE SIGMA FACTOR SIGD, CHLOROPLASTIC"/>
    <property type="match status" value="1"/>
</dbReference>
<dbReference type="OrthoDB" id="9809557at2"/>
<dbReference type="GO" id="GO:0003677">
    <property type="term" value="F:DNA binding"/>
    <property type="evidence" value="ECO:0007669"/>
    <property type="project" value="UniProtKB-KW"/>
</dbReference>
<feature type="domain" description="RNA polymerase sigma-70" evidence="2">
    <location>
        <begin position="168"/>
        <end position="181"/>
    </location>
</feature>
<dbReference type="InterPro" id="IPR036388">
    <property type="entry name" value="WH-like_DNA-bd_sf"/>
</dbReference>
<keyword evidence="1" id="KW-0731">Sigma factor</keyword>
<dbReference type="InterPro" id="IPR013324">
    <property type="entry name" value="RNA_pol_sigma_r3/r4-like"/>
</dbReference>
<accession>A0A062U0H3</accession>
<dbReference type="SUPFAM" id="SSF88659">
    <property type="entry name" value="Sigma3 and sigma4 domains of RNA polymerase sigma factors"/>
    <property type="match status" value="2"/>
</dbReference>
<protein>
    <recommendedName>
        <fullName evidence="1">RNA polymerase sigma factor</fullName>
    </recommendedName>
</protein>
<proteinExistence type="inferred from homology"/>
<dbReference type="SUPFAM" id="SSF88946">
    <property type="entry name" value="Sigma2 domain of RNA polymerase sigma factors"/>
    <property type="match status" value="1"/>
</dbReference>
<feature type="domain" description="RNA polymerase sigma-70" evidence="3">
    <location>
        <begin position="337"/>
        <end position="363"/>
    </location>
</feature>
<keyword evidence="5" id="KW-1185">Reference proteome</keyword>
<evidence type="ECO:0000313" key="4">
    <source>
        <dbReference type="EMBL" id="RAN33511.1"/>
    </source>
</evidence>
<dbReference type="eggNOG" id="COG0568">
    <property type="taxonomic scope" value="Bacteria"/>
</dbReference>
<dbReference type="Proteomes" id="UP000249123">
    <property type="component" value="Unassembled WGS sequence"/>
</dbReference>
<organism evidence="4 5">
    <name type="scientific">Hyphomonas pacifica</name>
    <dbReference type="NCBI Taxonomy" id="1280941"/>
    <lineage>
        <taxon>Bacteria</taxon>
        <taxon>Pseudomonadati</taxon>
        <taxon>Pseudomonadota</taxon>
        <taxon>Alphaproteobacteria</taxon>
        <taxon>Hyphomonadales</taxon>
        <taxon>Hyphomonadaceae</taxon>
        <taxon>Hyphomonas</taxon>
    </lineage>
</organism>
<dbReference type="Gene3D" id="1.10.10.10">
    <property type="entry name" value="Winged helix-like DNA-binding domain superfamily/Winged helix DNA-binding domain"/>
    <property type="match status" value="2"/>
</dbReference>
<name>A0A062U0H3_9PROT</name>
<evidence type="ECO:0000256" key="1">
    <source>
        <dbReference type="RuleBase" id="RU362124"/>
    </source>
</evidence>
<dbReference type="STRING" id="1280941.HY2_11780"/>
<dbReference type="PRINTS" id="PR00046">
    <property type="entry name" value="SIGMA70FCT"/>
</dbReference>
<comment type="similarity">
    <text evidence="1">Belongs to the sigma-70 factor family.</text>
</comment>
<dbReference type="NCBIfam" id="TIGR02937">
    <property type="entry name" value="sigma70-ECF"/>
    <property type="match status" value="1"/>
</dbReference>
<dbReference type="InterPro" id="IPR007627">
    <property type="entry name" value="RNA_pol_sigma70_r2"/>
</dbReference>
<dbReference type="Pfam" id="PF04542">
    <property type="entry name" value="Sigma70_r2"/>
    <property type="match status" value="1"/>
</dbReference>
<comment type="caution">
    <text evidence="4">The sequence shown here is derived from an EMBL/GenBank/DDBJ whole genome shotgun (WGS) entry which is preliminary data.</text>
</comment>
<dbReference type="Pfam" id="PF04539">
    <property type="entry name" value="Sigma70_r3"/>
    <property type="match status" value="1"/>
</dbReference>
<evidence type="ECO:0000313" key="5">
    <source>
        <dbReference type="Proteomes" id="UP000249123"/>
    </source>
</evidence>
<dbReference type="AlphaFoldDB" id="A0A062U0H3"/>
<dbReference type="RefSeq" id="WP_051594803.1">
    <property type="nucleotide sequence ID" value="NZ_AWFA01000016.1"/>
</dbReference>
<dbReference type="InterPro" id="IPR014284">
    <property type="entry name" value="RNA_pol_sigma-70_dom"/>
</dbReference>
<dbReference type="PROSITE" id="PS00715">
    <property type="entry name" value="SIGMA70_1"/>
    <property type="match status" value="1"/>
</dbReference>
<gene>
    <name evidence="4" type="ORF">HY3_12690</name>
</gene>
<dbReference type="PROSITE" id="PS00716">
    <property type="entry name" value="SIGMA70_2"/>
    <property type="match status" value="1"/>
</dbReference>
<reference evidence="4 5" key="1">
    <citation type="submission" date="2013-04" db="EMBL/GenBank/DDBJ databases">
        <title>Hyphomonas sp. T24B3 Genome Sequencing.</title>
        <authorList>
            <person name="Lai Q."/>
            <person name="Shao Z."/>
        </authorList>
    </citation>
    <scope>NUCLEOTIDE SEQUENCE [LARGE SCALE GENOMIC DNA]</scope>
    <source>
        <strain evidence="4 5">T24B3</strain>
    </source>
</reference>
<dbReference type="InterPro" id="IPR007624">
    <property type="entry name" value="RNA_pol_sigma70_r3"/>
</dbReference>
<evidence type="ECO:0000259" key="2">
    <source>
        <dbReference type="PROSITE" id="PS00715"/>
    </source>
</evidence>
<dbReference type="PANTHER" id="PTHR30603">
    <property type="entry name" value="RNA POLYMERASE SIGMA FACTOR RPO"/>
    <property type="match status" value="1"/>
</dbReference>